<protein>
    <submittedName>
        <fullName evidence="1">Uncharacterized protein</fullName>
    </submittedName>
</protein>
<comment type="caution">
    <text evidence="1">The sequence shown here is derived from an EMBL/GenBank/DDBJ whole genome shotgun (WGS) entry which is preliminary data.</text>
</comment>
<evidence type="ECO:0000313" key="2">
    <source>
        <dbReference type="Proteomes" id="UP001318860"/>
    </source>
</evidence>
<dbReference type="EMBL" id="JABTTQ020000009">
    <property type="protein sequence ID" value="KAK6148813.1"/>
    <property type="molecule type" value="Genomic_DNA"/>
</dbReference>
<dbReference type="Proteomes" id="UP001318860">
    <property type="component" value="Unassembled WGS sequence"/>
</dbReference>
<proteinExistence type="predicted"/>
<organism evidence="1 2">
    <name type="scientific">Rehmannia glutinosa</name>
    <name type="common">Chinese foxglove</name>
    <dbReference type="NCBI Taxonomy" id="99300"/>
    <lineage>
        <taxon>Eukaryota</taxon>
        <taxon>Viridiplantae</taxon>
        <taxon>Streptophyta</taxon>
        <taxon>Embryophyta</taxon>
        <taxon>Tracheophyta</taxon>
        <taxon>Spermatophyta</taxon>
        <taxon>Magnoliopsida</taxon>
        <taxon>eudicotyledons</taxon>
        <taxon>Gunneridae</taxon>
        <taxon>Pentapetalae</taxon>
        <taxon>asterids</taxon>
        <taxon>lamiids</taxon>
        <taxon>Lamiales</taxon>
        <taxon>Orobanchaceae</taxon>
        <taxon>Rehmannieae</taxon>
        <taxon>Rehmannia</taxon>
    </lineage>
</organism>
<sequence length="65" mass="7367">MAGFLHTTVLAEGTMRVDGLAKTELWARNRRKWDGPRSRTNRANDAMQRQVFEMGDAVGVSNHHD</sequence>
<reference evidence="1 2" key="1">
    <citation type="journal article" date="2021" name="Comput. Struct. Biotechnol. J.">
        <title>De novo genome assembly of the potent medicinal plant Rehmannia glutinosa using nanopore technology.</title>
        <authorList>
            <person name="Ma L."/>
            <person name="Dong C."/>
            <person name="Song C."/>
            <person name="Wang X."/>
            <person name="Zheng X."/>
            <person name="Niu Y."/>
            <person name="Chen S."/>
            <person name="Feng W."/>
        </authorList>
    </citation>
    <scope>NUCLEOTIDE SEQUENCE [LARGE SCALE GENOMIC DNA]</scope>
    <source>
        <strain evidence="1">DH-2019</strain>
    </source>
</reference>
<accession>A0ABR0WMP6</accession>
<keyword evidence="2" id="KW-1185">Reference proteome</keyword>
<name>A0ABR0WMP6_REHGL</name>
<gene>
    <name evidence="1" type="ORF">DH2020_016338</name>
</gene>
<evidence type="ECO:0000313" key="1">
    <source>
        <dbReference type="EMBL" id="KAK6148813.1"/>
    </source>
</evidence>